<organism evidence="1 2">
    <name type="scientific">Dibothriocephalus latus</name>
    <name type="common">Fish tapeworm</name>
    <name type="synonym">Diphyllobothrium latum</name>
    <dbReference type="NCBI Taxonomy" id="60516"/>
    <lineage>
        <taxon>Eukaryota</taxon>
        <taxon>Metazoa</taxon>
        <taxon>Spiralia</taxon>
        <taxon>Lophotrochozoa</taxon>
        <taxon>Platyhelminthes</taxon>
        <taxon>Cestoda</taxon>
        <taxon>Eucestoda</taxon>
        <taxon>Diphyllobothriidea</taxon>
        <taxon>Diphyllobothriidae</taxon>
        <taxon>Dibothriocephalus</taxon>
    </lineage>
</organism>
<keyword evidence="2" id="KW-1185">Reference proteome</keyword>
<dbReference type="EMBL" id="UYRU01054424">
    <property type="protein sequence ID" value="VDN12653.1"/>
    <property type="molecule type" value="Genomic_DNA"/>
</dbReference>
<accession>A0A3P7LNY3</accession>
<evidence type="ECO:0000313" key="1">
    <source>
        <dbReference type="EMBL" id="VDN12653.1"/>
    </source>
</evidence>
<reference evidence="1 2" key="1">
    <citation type="submission" date="2018-11" db="EMBL/GenBank/DDBJ databases">
        <authorList>
            <consortium name="Pathogen Informatics"/>
        </authorList>
    </citation>
    <scope>NUCLEOTIDE SEQUENCE [LARGE SCALE GENOMIC DNA]</scope>
</reference>
<gene>
    <name evidence="1" type="ORF">DILT_LOCUS8484</name>
</gene>
<name>A0A3P7LNY3_DIBLA</name>
<evidence type="ECO:0000313" key="2">
    <source>
        <dbReference type="Proteomes" id="UP000281553"/>
    </source>
</evidence>
<proteinExistence type="predicted"/>
<dbReference type="AlphaFoldDB" id="A0A3P7LNY3"/>
<dbReference type="OrthoDB" id="78088at2759"/>
<protein>
    <submittedName>
        <fullName evidence="1">Uncharacterized protein</fullName>
    </submittedName>
</protein>
<dbReference type="Proteomes" id="UP000281553">
    <property type="component" value="Unassembled WGS sequence"/>
</dbReference>
<sequence length="88" mass="10135">MPPVVVAYLFAVDLLRSPSLLCYVSIFFTILKLANKCLSSASRDLIHAYDLMKQVCRNLHDAHTDYVRFLPQPLSTQCSVYRHYYCCS</sequence>